<accession>A0A9X3A767</accession>
<keyword evidence="4" id="KW-1185">Reference proteome</keyword>
<dbReference type="RefSeq" id="WP_259960826.1">
    <property type="nucleotide sequence ID" value="NZ_JAOAMV010000002.1"/>
</dbReference>
<comment type="caution">
    <text evidence="3">The sequence shown here is derived from an EMBL/GenBank/DDBJ whole genome shotgun (WGS) entry which is preliminary data.</text>
</comment>
<evidence type="ECO:0008006" key="5">
    <source>
        <dbReference type="Google" id="ProtNLM"/>
    </source>
</evidence>
<name>A0A9X3A767_9SPHN</name>
<dbReference type="EMBL" id="JAOAMV010000002">
    <property type="protein sequence ID" value="MCT2558031.1"/>
    <property type="molecule type" value="Genomic_DNA"/>
</dbReference>
<keyword evidence="2" id="KW-0812">Transmembrane</keyword>
<dbReference type="Proteomes" id="UP001142648">
    <property type="component" value="Unassembled WGS sequence"/>
</dbReference>
<evidence type="ECO:0000313" key="4">
    <source>
        <dbReference type="Proteomes" id="UP001142648"/>
    </source>
</evidence>
<dbReference type="Gene3D" id="1.20.120.20">
    <property type="entry name" value="Apolipoprotein"/>
    <property type="match status" value="1"/>
</dbReference>
<feature type="region of interest" description="Disordered" evidence="1">
    <location>
        <begin position="1"/>
        <end position="50"/>
    </location>
</feature>
<keyword evidence="2" id="KW-1133">Transmembrane helix</keyword>
<reference evidence="3" key="1">
    <citation type="submission" date="2022-09" db="EMBL/GenBank/DDBJ databases">
        <title>The genome sequence of Tsuneonella sp. YG55.</title>
        <authorList>
            <person name="Liu Y."/>
        </authorList>
    </citation>
    <scope>NUCLEOTIDE SEQUENCE</scope>
    <source>
        <strain evidence="3">YG55</strain>
    </source>
</reference>
<gene>
    <name evidence="3" type="ORF">N0B51_03455</name>
</gene>
<evidence type="ECO:0000256" key="2">
    <source>
        <dbReference type="SAM" id="Phobius"/>
    </source>
</evidence>
<sequence>MAEASTPKSTTPKPKATRKPATKVAGSGATTTPRKPAAQSRKNTDVAKSRFNAALEEAKAGAAALKTEAGERAAAYRNQARAQSEDWVAEAKNYGVQAKGKAGELATDGKGKIAEALLALGRAVFDTAPTVDEKLGAKYGDYARSASRSLQEASAKIDAKSVEELGEDAREMVRKSPGLAIGIAAVGGFLLARMFRGSND</sequence>
<protein>
    <recommendedName>
        <fullName evidence="5">DUF883 domain-containing protein</fullName>
    </recommendedName>
</protein>
<feature type="transmembrane region" description="Helical" evidence="2">
    <location>
        <begin position="178"/>
        <end position="195"/>
    </location>
</feature>
<keyword evidence="2" id="KW-0472">Membrane</keyword>
<feature type="compositionally biased region" description="Low complexity" evidence="1">
    <location>
        <begin position="1"/>
        <end position="14"/>
    </location>
</feature>
<dbReference type="AlphaFoldDB" id="A0A9X3A767"/>
<evidence type="ECO:0000256" key="1">
    <source>
        <dbReference type="SAM" id="MobiDB-lite"/>
    </source>
</evidence>
<organism evidence="3 4">
    <name type="scientific">Tsuneonella litorea</name>
    <dbReference type="NCBI Taxonomy" id="2976475"/>
    <lineage>
        <taxon>Bacteria</taxon>
        <taxon>Pseudomonadati</taxon>
        <taxon>Pseudomonadota</taxon>
        <taxon>Alphaproteobacteria</taxon>
        <taxon>Sphingomonadales</taxon>
        <taxon>Erythrobacteraceae</taxon>
        <taxon>Tsuneonella</taxon>
    </lineage>
</organism>
<evidence type="ECO:0000313" key="3">
    <source>
        <dbReference type="EMBL" id="MCT2558031.1"/>
    </source>
</evidence>
<proteinExistence type="predicted"/>